<dbReference type="Proteomes" id="UP001596152">
    <property type="component" value="Unassembled WGS sequence"/>
</dbReference>
<protein>
    <submittedName>
        <fullName evidence="7">O-antigen ligase family protein</fullName>
    </submittedName>
</protein>
<dbReference type="PANTHER" id="PTHR37422">
    <property type="entry name" value="TEICHURONIC ACID BIOSYNTHESIS PROTEIN TUAE"/>
    <property type="match status" value="1"/>
</dbReference>
<keyword evidence="8" id="KW-1185">Reference proteome</keyword>
<evidence type="ECO:0000256" key="2">
    <source>
        <dbReference type="ARBA" id="ARBA00022692"/>
    </source>
</evidence>
<keyword evidence="4 5" id="KW-0472">Membrane</keyword>
<name>A0ABW0FRX8_9CAUL</name>
<comment type="caution">
    <text evidence="7">The sequence shown here is derived from an EMBL/GenBank/DDBJ whole genome shotgun (WGS) entry which is preliminary data.</text>
</comment>
<gene>
    <name evidence="7" type="ORF">ACFPIE_10915</name>
</gene>
<dbReference type="Pfam" id="PF04932">
    <property type="entry name" value="Wzy_C"/>
    <property type="match status" value="1"/>
</dbReference>
<evidence type="ECO:0000256" key="5">
    <source>
        <dbReference type="SAM" id="Phobius"/>
    </source>
</evidence>
<dbReference type="EMBL" id="JBHSLF010000020">
    <property type="protein sequence ID" value="MFC5344430.1"/>
    <property type="molecule type" value="Genomic_DNA"/>
</dbReference>
<comment type="subcellular location">
    <subcellularLocation>
        <location evidence="1">Membrane</location>
        <topology evidence="1">Multi-pass membrane protein</topology>
    </subcellularLocation>
</comment>
<feature type="transmembrane region" description="Helical" evidence="5">
    <location>
        <begin position="140"/>
        <end position="158"/>
    </location>
</feature>
<reference evidence="8" key="1">
    <citation type="journal article" date="2019" name="Int. J. Syst. Evol. Microbiol.">
        <title>The Global Catalogue of Microorganisms (GCM) 10K type strain sequencing project: providing services to taxonomists for standard genome sequencing and annotation.</title>
        <authorList>
            <consortium name="The Broad Institute Genomics Platform"/>
            <consortium name="The Broad Institute Genome Sequencing Center for Infectious Disease"/>
            <person name="Wu L."/>
            <person name="Ma J."/>
        </authorList>
    </citation>
    <scope>NUCLEOTIDE SEQUENCE [LARGE SCALE GENOMIC DNA]</scope>
    <source>
        <strain evidence="8">JCM 12125</strain>
    </source>
</reference>
<dbReference type="InterPro" id="IPR007016">
    <property type="entry name" value="O-antigen_ligase-rel_domated"/>
</dbReference>
<dbReference type="RefSeq" id="WP_376866849.1">
    <property type="nucleotide sequence ID" value="NZ_JBHSLF010000020.1"/>
</dbReference>
<feature type="transmembrane region" description="Helical" evidence="5">
    <location>
        <begin position="81"/>
        <end position="97"/>
    </location>
</feature>
<evidence type="ECO:0000259" key="6">
    <source>
        <dbReference type="Pfam" id="PF04932"/>
    </source>
</evidence>
<dbReference type="GO" id="GO:0016874">
    <property type="term" value="F:ligase activity"/>
    <property type="evidence" value="ECO:0007669"/>
    <property type="project" value="UniProtKB-KW"/>
</dbReference>
<dbReference type="PANTHER" id="PTHR37422:SF13">
    <property type="entry name" value="LIPOPOLYSACCHARIDE BIOSYNTHESIS PROTEIN PA4999-RELATED"/>
    <property type="match status" value="1"/>
</dbReference>
<keyword evidence="7" id="KW-0436">Ligase</keyword>
<feature type="transmembrane region" description="Helical" evidence="5">
    <location>
        <begin position="109"/>
        <end position="128"/>
    </location>
</feature>
<evidence type="ECO:0000313" key="7">
    <source>
        <dbReference type="EMBL" id="MFC5344430.1"/>
    </source>
</evidence>
<feature type="transmembrane region" description="Helical" evidence="5">
    <location>
        <begin position="55"/>
        <end position="75"/>
    </location>
</feature>
<feature type="transmembrane region" description="Helical" evidence="5">
    <location>
        <begin position="349"/>
        <end position="382"/>
    </location>
</feature>
<proteinExistence type="predicted"/>
<keyword evidence="3 5" id="KW-1133">Transmembrane helix</keyword>
<feature type="transmembrane region" description="Helical" evidence="5">
    <location>
        <begin position="165"/>
        <end position="194"/>
    </location>
</feature>
<evidence type="ECO:0000256" key="4">
    <source>
        <dbReference type="ARBA" id="ARBA00023136"/>
    </source>
</evidence>
<evidence type="ECO:0000256" key="3">
    <source>
        <dbReference type="ARBA" id="ARBA00022989"/>
    </source>
</evidence>
<accession>A0ABW0FRX8</accession>
<feature type="transmembrane region" description="Helical" evidence="5">
    <location>
        <begin position="316"/>
        <end position="337"/>
    </location>
</feature>
<feature type="transmembrane region" description="Helical" evidence="5">
    <location>
        <begin position="28"/>
        <end position="43"/>
    </location>
</feature>
<evidence type="ECO:0000313" key="8">
    <source>
        <dbReference type="Proteomes" id="UP001596152"/>
    </source>
</evidence>
<keyword evidence="2 5" id="KW-0812">Transmembrane</keyword>
<feature type="transmembrane region" description="Helical" evidence="5">
    <location>
        <begin position="200"/>
        <end position="220"/>
    </location>
</feature>
<sequence>MNGLLALTVASLFTPFQFATGVATVRPFDALAAVLFMAALTHLNRMRSDRTAIELWILLPYFGWHALSAFTVSAQNGLRETIQIAVVLLFAISLLILKDRLNVRQVGRHLLIGLFAVMLFNAAYHIAIGHTGGWKTLGDAKLSMTFLPVVLGLFLVFRPGWRLGLILWLTTGAVILLSGERKALLVFGVLSALVYGRGRLVTMTAMLAFGAQALQLFALATSNAYLTRQIDTLFNPPTTDLPLEALARGGTVESLSNAQRIFSLRLSEDLFSQHPLFGIGTNVYVHYVQQMFPYAPAYLRLGIHGEFQRVTVENGLLGLGLYLAIFAVSFGRIAALIRRLPRPARRTYTLAALVLILPCLVSLSLEAAATRSFLVLIVLSFAPDLMRRAAEMQGLLTWRPRPVRTWRVPLDDSRSSVH</sequence>
<evidence type="ECO:0000256" key="1">
    <source>
        <dbReference type="ARBA" id="ARBA00004141"/>
    </source>
</evidence>
<feature type="domain" description="O-antigen ligase-related" evidence="6">
    <location>
        <begin position="169"/>
        <end position="323"/>
    </location>
</feature>
<organism evidence="7 8">
    <name type="scientific">Brevundimonas staleyi</name>
    <dbReference type="NCBI Taxonomy" id="74326"/>
    <lineage>
        <taxon>Bacteria</taxon>
        <taxon>Pseudomonadati</taxon>
        <taxon>Pseudomonadota</taxon>
        <taxon>Alphaproteobacteria</taxon>
        <taxon>Caulobacterales</taxon>
        <taxon>Caulobacteraceae</taxon>
        <taxon>Brevundimonas</taxon>
    </lineage>
</organism>
<dbReference type="InterPro" id="IPR051533">
    <property type="entry name" value="WaaL-like"/>
</dbReference>